<dbReference type="EMBL" id="JAFJMO010000004">
    <property type="protein sequence ID" value="KAJ8279694.1"/>
    <property type="molecule type" value="Genomic_DNA"/>
</dbReference>
<gene>
    <name evidence="1" type="ORF">COCON_G00067600</name>
</gene>
<comment type="caution">
    <text evidence="1">The sequence shown here is derived from an EMBL/GenBank/DDBJ whole genome shotgun (WGS) entry which is preliminary data.</text>
</comment>
<organism evidence="1 2">
    <name type="scientific">Conger conger</name>
    <name type="common">Conger eel</name>
    <name type="synonym">Muraena conger</name>
    <dbReference type="NCBI Taxonomy" id="82655"/>
    <lineage>
        <taxon>Eukaryota</taxon>
        <taxon>Metazoa</taxon>
        <taxon>Chordata</taxon>
        <taxon>Craniata</taxon>
        <taxon>Vertebrata</taxon>
        <taxon>Euteleostomi</taxon>
        <taxon>Actinopterygii</taxon>
        <taxon>Neopterygii</taxon>
        <taxon>Teleostei</taxon>
        <taxon>Anguilliformes</taxon>
        <taxon>Congridae</taxon>
        <taxon>Conger</taxon>
    </lineage>
</organism>
<evidence type="ECO:0000313" key="2">
    <source>
        <dbReference type="Proteomes" id="UP001152803"/>
    </source>
</evidence>
<evidence type="ECO:0000313" key="1">
    <source>
        <dbReference type="EMBL" id="KAJ8279694.1"/>
    </source>
</evidence>
<protein>
    <submittedName>
        <fullName evidence="1">Uncharacterized protein</fullName>
    </submittedName>
</protein>
<dbReference type="Proteomes" id="UP001152803">
    <property type="component" value="Unassembled WGS sequence"/>
</dbReference>
<dbReference type="AlphaFoldDB" id="A0A9Q1I3E0"/>
<accession>A0A9Q1I3E0</accession>
<proteinExistence type="predicted"/>
<reference evidence="1" key="1">
    <citation type="journal article" date="2023" name="Science">
        <title>Genome structures resolve the early diversification of teleost fishes.</title>
        <authorList>
            <person name="Parey E."/>
            <person name="Louis A."/>
            <person name="Montfort J."/>
            <person name="Bouchez O."/>
            <person name="Roques C."/>
            <person name="Iampietro C."/>
            <person name="Lluch J."/>
            <person name="Castinel A."/>
            <person name="Donnadieu C."/>
            <person name="Desvignes T."/>
            <person name="Floi Bucao C."/>
            <person name="Jouanno E."/>
            <person name="Wen M."/>
            <person name="Mejri S."/>
            <person name="Dirks R."/>
            <person name="Jansen H."/>
            <person name="Henkel C."/>
            <person name="Chen W.J."/>
            <person name="Zahm M."/>
            <person name="Cabau C."/>
            <person name="Klopp C."/>
            <person name="Thompson A.W."/>
            <person name="Robinson-Rechavi M."/>
            <person name="Braasch I."/>
            <person name="Lecointre G."/>
            <person name="Bobe J."/>
            <person name="Postlethwait J.H."/>
            <person name="Berthelot C."/>
            <person name="Roest Crollius H."/>
            <person name="Guiguen Y."/>
        </authorList>
    </citation>
    <scope>NUCLEOTIDE SEQUENCE</scope>
    <source>
        <strain evidence="1">Concon-B</strain>
    </source>
</reference>
<keyword evidence="2" id="KW-1185">Reference proteome</keyword>
<sequence length="108" mass="12122">MFSSISLLAKCDEALATPLSQNAFTSSSVFSSSYAPVYAKLNKRGGNTSPRSPANVPRHCESRPHRMQALAWHALTHTPSPRLSSRRNSRRFLTQWQPVPDYHVTGRR</sequence>
<name>A0A9Q1I3E0_CONCO</name>